<feature type="domain" description="PAC" evidence="11">
    <location>
        <begin position="845"/>
        <end position="896"/>
    </location>
</feature>
<feature type="domain" description="PAC" evidence="11">
    <location>
        <begin position="452"/>
        <end position="504"/>
    </location>
</feature>
<dbReference type="PANTHER" id="PTHR43304">
    <property type="entry name" value="PHYTOCHROME-LIKE PROTEIN CPH1"/>
    <property type="match status" value="1"/>
</dbReference>
<dbReference type="EC" id="2.7.13.3" evidence="2"/>
<evidence type="ECO:0000313" key="12">
    <source>
        <dbReference type="EMBL" id="MEP1059511.1"/>
    </source>
</evidence>
<evidence type="ECO:0000256" key="5">
    <source>
        <dbReference type="ARBA" id="ARBA00022777"/>
    </source>
</evidence>
<evidence type="ECO:0000256" key="7">
    <source>
        <dbReference type="SAM" id="Coils"/>
    </source>
</evidence>
<evidence type="ECO:0000259" key="10">
    <source>
        <dbReference type="PROSITE" id="PS50112"/>
    </source>
</evidence>
<comment type="caution">
    <text evidence="12">The sequence shown here is derived from an EMBL/GenBank/DDBJ whole genome shotgun (WGS) entry which is preliminary data.</text>
</comment>
<dbReference type="PRINTS" id="PR00344">
    <property type="entry name" value="BCTRLSENSOR"/>
</dbReference>
<dbReference type="SUPFAM" id="SSF55785">
    <property type="entry name" value="PYP-like sensor domain (PAS domain)"/>
    <property type="match status" value="4"/>
</dbReference>
<dbReference type="SMART" id="SM00091">
    <property type="entry name" value="PAS"/>
    <property type="match status" value="4"/>
</dbReference>
<dbReference type="RefSeq" id="WP_190446479.1">
    <property type="nucleotide sequence ID" value="NZ_JAMPLM010000011.1"/>
</dbReference>
<keyword evidence="13" id="KW-1185">Reference proteome</keyword>
<dbReference type="InterPro" id="IPR005467">
    <property type="entry name" value="His_kinase_dom"/>
</dbReference>
<feature type="domain" description="PAC" evidence="11">
    <location>
        <begin position="592"/>
        <end position="645"/>
    </location>
</feature>
<accession>A0ABV0KJS3</accession>
<keyword evidence="8" id="KW-1133">Transmembrane helix</keyword>
<dbReference type="SMART" id="SM00086">
    <property type="entry name" value="PAC"/>
    <property type="match status" value="4"/>
</dbReference>
<evidence type="ECO:0000256" key="1">
    <source>
        <dbReference type="ARBA" id="ARBA00000085"/>
    </source>
</evidence>
<feature type="coiled-coil region" evidence="7">
    <location>
        <begin position="300"/>
        <end position="345"/>
    </location>
</feature>
<feature type="transmembrane region" description="Helical" evidence="8">
    <location>
        <begin position="62"/>
        <end position="80"/>
    </location>
</feature>
<feature type="transmembrane region" description="Helical" evidence="8">
    <location>
        <begin position="143"/>
        <end position="162"/>
    </location>
</feature>
<dbReference type="EMBL" id="JAMPLM010000011">
    <property type="protein sequence ID" value="MEP1059511.1"/>
    <property type="molecule type" value="Genomic_DNA"/>
</dbReference>
<feature type="domain" description="PAS" evidence="10">
    <location>
        <begin position="370"/>
        <end position="434"/>
    </location>
</feature>
<dbReference type="PROSITE" id="PS50109">
    <property type="entry name" value="HIS_KIN"/>
    <property type="match status" value="1"/>
</dbReference>
<dbReference type="InterPro" id="IPR013767">
    <property type="entry name" value="PAS_fold"/>
</dbReference>
<dbReference type="Proteomes" id="UP001476950">
    <property type="component" value="Unassembled WGS sequence"/>
</dbReference>
<protein>
    <recommendedName>
        <fullName evidence="2">histidine kinase</fullName>
        <ecNumber evidence="2">2.7.13.3</ecNumber>
    </recommendedName>
</protein>
<dbReference type="PROSITE" id="PS50112">
    <property type="entry name" value="PAS"/>
    <property type="match status" value="4"/>
</dbReference>
<keyword evidence="5" id="KW-0418">Kinase</keyword>
<feature type="domain" description="PAS" evidence="10">
    <location>
        <begin position="512"/>
        <end position="556"/>
    </location>
</feature>
<evidence type="ECO:0000259" key="9">
    <source>
        <dbReference type="PROSITE" id="PS50109"/>
    </source>
</evidence>
<evidence type="ECO:0000256" key="4">
    <source>
        <dbReference type="ARBA" id="ARBA00022679"/>
    </source>
</evidence>
<keyword evidence="6" id="KW-0902">Two-component regulatory system</keyword>
<dbReference type="Gene3D" id="1.10.287.130">
    <property type="match status" value="1"/>
</dbReference>
<feature type="domain" description="PAS" evidence="10">
    <location>
        <begin position="646"/>
        <end position="716"/>
    </location>
</feature>
<dbReference type="Pfam" id="PF02518">
    <property type="entry name" value="HATPase_c"/>
    <property type="match status" value="1"/>
</dbReference>
<dbReference type="SUPFAM" id="SSF55874">
    <property type="entry name" value="ATPase domain of HSP90 chaperone/DNA topoisomerase II/histidine kinase"/>
    <property type="match status" value="1"/>
</dbReference>
<dbReference type="InterPro" id="IPR003661">
    <property type="entry name" value="HisK_dim/P_dom"/>
</dbReference>
<keyword evidence="7" id="KW-0175">Coiled coil</keyword>
<dbReference type="InterPro" id="IPR000014">
    <property type="entry name" value="PAS"/>
</dbReference>
<dbReference type="Gene3D" id="3.30.450.20">
    <property type="entry name" value="PAS domain"/>
    <property type="match status" value="4"/>
</dbReference>
<dbReference type="InterPro" id="IPR001610">
    <property type="entry name" value="PAC"/>
</dbReference>
<dbReference type="Pfam" id="PF13426">
    <property type="entry name" value="PAS_9"/>
    <property type="match status" value="1"/>
</dbReference>
<keyword evidence="4" id="KW-0808">Transferase</keyword>
<gene>
    <name evidence="12" type="ORF">NDI38_13780</name>
</gene>
<dbReference type="InterPro" id="IPR052162">
    <property type="entry name" value="Sensor_kinase/Photoreceptor"/>
</dbReference>
<feature type="transmembrane region" description="Helical" evidence="8">
    <location>
        <begin position="174"/>
        <end position="194"/>
    </location>
</feature>
<dbReference type="PROSITE" id="PS50113">
    <property type="entry name" value="PAC"/>
    <property type="match status" value="4"/>
</dbReference>
<dbReference type="InterPro" id="IPR036890">
    <property type="entry name" value="HATPase_C_sf"/>
</dbReference>
<dbReference type="SMART" id="SM00388">
    <property type="entry name" value="HisKA"/>
    <property type="match status" value="1"/>
</dbReference>
<reference evidence="12 13" key="1">
    <citation type="submission" date="2022-04" db="EMBL/GenBank/DDBJ databases">
        <title>Positive selection, recombination, and allopatry shape intraspecific diversity of widespread and dominant cyanobacteria.</title>
        <authorList>
            <person name="Wei J."/>
            <person name="Shu W."/>
            <person name="Hu C."/>
        </authorList>
    </citation>
    <scope>NUCLEOTIDE SEQUENCE [LARGE SCALE GENOMIC DNA]</scope>
    <source>
        <strain evidence="12 13">AS-A4</strain>
    </source>
</reference>
<keyword evidence="8" id="KW-0472">Membrane</keyword>
<dbReference type="PANTHER" id="PTHR43304:SF1">
    <property type="entry name" value="PAC DOMAIN-CONTAINING PROTEIN"/>
    <property type="match status" value="1"/>
</dbReference>
<feature type="transmembrane region" description="Helical" evidence="8">
    <location>
        <begin position="200"/>
        <end position="224"/>
    </location>
</feature>
<feature type="domain" description="Histidine kinase" evidence="9">
    <location>
        <begin position="914"/>
        <end position="1131"/>
    </location>
</feature>
<feature type="transmembrane region" description="Helical" evidence="8">
    <location>
        <begin position="231"/>
        <end position="255"/>
    </location>
</feature>
<name>A0ABV0KJS3_9CYAN</name>
<feature type="transmembrane region" description="Helical" evidence="8">
    <location>
        <begin position="100"/>
        <end position="123"/>
    </location>
</feature>
<dbReference type="NCBIfam" id="TIGR00229">
    <property type="entry name" value="sensory_box"/>
    <property type="match status" value="4"/>
</dbReference>
<evidence type="ECO:0000256" key="8">
    <source>
        <dbReference type="SAM" id="Phobius"/>
    </source>
</evidence>
<dbReference type="Pfam" id="PF08448">
    <property type="entry name" value="PAS_4"/>
    <property type="match status" value="2"/>
</dbReference>
<dbReference type="InterPro" id="IPR036097">
    <property type="entry name" value="HisK_dim/P_sf"/>
</dbReference>
<evidence type="ECO:0000313" key="13">
    <source>
        <dbReference type="Proteomes" id="UP001476950"/>
    </source>
</evidence>
<comment type="catalytic activity">
    <reaction evidence="1">
        <text>ATP + protein L-histidine = ADP + protein N-phospho-L-histidine.</text>
        <dbReference type="EC" id="2.7.13.3"/>
    </reaction>
</comment>
<dbReference type="SMART" id="SM00387">
    <property type="entry name" value="HATPase_c"/>
    <property type="match status" value="1"/>
</dbReference>
<dbReference type="InterPro" id="IPR000700">
    <property type="entry name" value="PAS-assoc_C"/>
</dbReference>
<dbReference type="InterPro" id="IPR004358">
    <property type="entry name" value="Sig_transdc_His_kin-like_C"/>
</dbReference>
<dbReference type="Pfam" id="PF00512">
    <property type="entry name" value="HisKA"/>
    <property type="match status" value="1"/>
</dbReference>
<feature type="transmembrane region" description="Helical" evidence="8">
    <location>
        <begin position="22"/>
        <end position="42"/>
    </location>
</feature>
<keyword evidence="8" id="KW-0812">Transmembrane</keyword>
<dbReference type="InterPro" id="IPR003594">
    <property type="entry name" value="HATPase_dom"/>
</dbReference>
<dbReference type="Pfam" id="PF00989">
    <property type="entry name" value="PAS"/>
    <property type="match status" value="1"/>
</dbReference>
<keyword evidence="3" id="KW-0597">Phosphoprotein</keyword>
<organism evidence="12 13">
    <name type="scientific">Stenomitos frigidus AS-A4</name>
    <dbReference type="NCBI Taxonomy" id="2933935"/>
    <lineage>
        <taxon>Bacteria</taxon>
        <taxon>Bacillati</taxon>
        <taxon>Cyanobacteriota</taxon>
        <taxon>Cyanophyceae</taxon>
        <taxon>Leptolyngbyales</taxon>
        <taxon>Leptolyngbyaceae</taxon>
        <taxon>Stenomitos</taxon>
    </lineage>
</organism>
<proteinExistence type="predicted"/>
<dbReference type="CDD" id="cd00082">
    <property type="entry name" value="HisKA"/>
    <property type="match status" value="1"/>
</dbReference>
<evidence type="ECO:0000259" key="11">
    <source>
        <dbReference type="PROSITE" id="PS50113"/>
    </source>
</evidence>
<feature type="domain" description="PAC" evidence="11">
    <location>
        <begin position="717"/>
        <end position="770"/>
    </location>
</feature>
<feature type="domain" description="PAS" evidence="10">
    <location>
        <begin position="771"/>
        <end position="817"/>
    </location>
</feature>
<dbReference type="Gene3D" id="3.30.565.10">
    <property type="entry name" value="Histidine kinase-like ATPase, C-terminal domain"/>
    <property type="match status" value="1"/>
</dbReference>
<dbReference type="InterPro" id="IPR035965">
    <property type="entry name" value="PAS-like_dom_sf"/>
</dbReference>
<evidence type="ECO:0000256" key="3">
    <source>
        <dbReference type="ARBA" id="ARBA00022553"/>
    </source>
</evidence>
<dbReference type="CDD" id="cd00130">
    <property type="entry name" value="PAS"/>
    <property type="match status" value="4"/>
</dbReference>
<sequence length="1131" mass="125246">MRFNPGSERRASLTASVVSSEWLSRGSLVFVLLSAILVLLGWQYDIPLLKSGYPGSPSTMKANTALCFLLAGLSLGLLQLEPRVRAARLKKRLGWMSTSLALSVILVGLLTLSQSCFGWHLGIDELLFRDTAPLTPTPYPGRMGENVAFNFVLVGTTLCLLRQNTRSSAWLAQSLSYLIYLIALLPLMGHLFGISPTYRLITQVIAMAAPTALAFMGLCIGLLLSRPDQGLMGIVASPLAGGVMARSLLPWAIAIPLGINWLTFQGEQFGWYESAFGYAGRIVMIATAFFSVIWRNAYLLNQQERQQQRIKQQLEAAEQRLAFANVSLERQVAERTHELAQANDRLQCELFARTLAEERLQELAALQQAILDGANHMIIATTVDGTIIAFNAAAERSLGYAASEVVGIEPLTLIHEPTEVAQYAQVLSQEFGSPVASGFSVFVAKARRGIVDVREWSYLRKDGSRFPILLSVTALHDSDGQLTGFLGIGSDISDRKRIEAEREQAELALRESEKRYRSVIASVAEGIVLQQADGKITTCNASAELILGLSREQMMGLTSIDSHWRVIHEDGSPFPGETHPTMMALRTGQPQSNVIMGVYKLNGSLTWISVNAQPMFHLSEAQPYAVVASFTDVTDLKQAELALRESEARFQAFMNNSPAASWITDTDGCFVFLSQTYSQMFALPTTDIVGRSIFELFDAAIAQQFIQTIQDVATTQQSVEVVESAPRSDGTIGEFLVYKFPLIDRSGQRLVGGIAIDITERRQAEEALFRREQEFRTLAENSPDIISRFDRDFRCVYVSPAVELATGLSPYVFLGKTHQALGFPVEYLQLWDACAQQVFATGTVNRFEFSLPTPHELRHYQARVVPEFGRTGAIETVLVTTRDVTEARQADTELKQLMLELERSNQELQSFAYIASHDLKEPLRTTRNFCSLLQTKCKGLLDERGQDYVDRIQKATQRMQTLIDDLLTLSRVTTDAKPFASVVLAQVVSEVMSNLGMQLQRTGGRIEVGELPTVQGDSTQLTQLLQNLISNALKFHGEAAPVVKIYSLNSIQTERDRTYQLLIEDNGIGFEEQYRDRIFGAFERLHGRNEFEGTGMGLALCRKIVERHGGSIVAQSVVGHGSTFIITLPMV</sequence>
<evidence type="ECO:0000256" key="6">
    <source>
        <dbReference type="ARBA" id="ARBA00023012"/>
    </source>
</evidence>
<dbReference type="SUPFAM" id="SSF47384">
    <property type="entry name" value="Homodimeric domain of signal transducing histidine kinase"/>
    <property type="match status" value="1"/>
</dbReference>
<dbReference type="InterPro" id="IPR013656">
    <property type="entry name" value="PAS_4"/>
</dbReference>
<evidence type="ECO:0000256" key="2">
    <source>
        <dbReference type="ARBA" id="ARBA00012438"/>
    </source>
</evidence>